<dbReference type="Pfam" id="PF19055">
    <property type="entry name" value="ABC2_membrane_7"/>
    <property type="match status" value="1"/>
</dbReference>
<feature type="transmembrane region" description="Helical" evidence="11">
    <location>
        <begin position="1004"/>
        <end position="1022"/>
    </location>
</feature>
<feature type="transmembrane region" description="Helical" evidence="11">
    <location>
        <begin position="1034"/>
        <end position="1060"/>
    </location>
</feature>
<keyword evidence="5" id="KW-0677">Repeat</keyword>
<evidence type="ECO:0000256" key="4">
    <source>
        <dbReference type="ARBA" id="ARBA00022692"/>
    </source>
</evidence>
<dbReference type="CDD" id="cd03232">
    <property type="entry name" value="ABCG_PDR_domain2"/>
    <property type="match status" value="1"/>
</dbReference>
<sequence length="1258" mass="142876">MTLLLGPPGCGKTTILRALAGVLDHSLEVEGQVSYNGFKLDEFIPQKTAVYVSQNDLHIPEMTVRETFDFSARCQGVGRMAEIVKELGKREKEAGIVPDPDVEAYMKELSIEGSRRSIHTDYILKILGLDICSGVIVGDAMRRGISGGEKRRVTLGEMIVGQSRTFFMDEISNGLDSSTAFQILSCLQHSVHVMETTALVSLLQPDPEIFNLFDDVILMAEGRTIYHGPRDHVLEFFESCGFKCPERKSPADFLHEVISRKDQAQYWYLPDSPYHYVSVEQFSQRFNSFSVGEELLKELSRPLSVLKKNKDALSFNRYSLSKRQLFRACCSREWLLAKRSPHVYVMRSIQLFVLAIFTMTVFLRTRMGVDAIHANLYMGSLFFLLLMITINNNPEMTMILSRLPVFYKQRNMYFYPAWAFSLPSSVLKIPHSVLAAFLLTSLTYYVIGYSPEASRFFCQFLLLFEVHLVSGSQLRALASVFRTYMAATVAGSFATFASLSLGGFILPLPYIPTWMSWAFWLSPLSYAEIGITVNEFRSPRWEKISSGNESLGEQVMRRRGILHEDDFYWISLGGLFCYAVILTTIFTLALTYLRAPSKSRAMISSEMLSQLQDRSESENEEELRTEPSSDSPLLSNMDGSSDRVNKKKGNMILPFEPVTLSFENVQYFVEMPQGMKIKGATHKQLLRDITGVFRPRVLTALMGASGAGKTTLFDVLSGRKTVGTIYGDIRVKGYPKFQETFSRISGYCEQNDIHSPNITVEESVMHSAWLRLGSEINNDMKKAFVNEVLETIELDEIKDTLVGIPGTSGLSIEQRKRLTFAVELVANPSIMFIDEPTTGLDARTAAIVMRVVKNVVNTGRTVVCTIHQPSIDIFESFNELILIKKGGQIIYFGDLGWHSKSVIDYFEAIPGVPKIKKNYNPAAWMLEVTSTSVEKQLGVDYAEIYKDSPLYQSAKRLVEKLSKPPPGSNELQFDTRFPVSAWGQFTACFWKHSLSYWRNPEYNLKRISFSYVSSLFFGLLFWNRGRTIEKEQDLFNVAGFLFTSMTFLGVNNCLSVQHAVIKERLVMYRERFAGMYSTHAYSIAQIVIEIPYVIIVSSIFGTTTYFTIGFQSSLYKFMWYIGAQFFTILYLVYLGMLIISMSPSTQIASVYASSFFTISNLFTGFLIPKPKIPWWWSWCYWICPSAWSFNAFVTSQYGDLNKEIEAFGERKQVNEFLRDYLGFQNDHLPIVATVIVALPLIFASLFVIMIAKVNFQRR</sequence>
<evidence type="ECO:0000256" key="3">
    <source>
        <dbReference type="ARBA" id="ARBA00022448"/>
    </source>
</evidence>
<accession>A0A9Q0GZS9</accession>
<feature type="transmembrane region" description="Helical" evidence="11">
    <location>
        <begin position="567"/>
        <end position="593"/>
    </location>
</feature>
<reference evidence="13" key="1">
    <citation type="journal article" date="2023" name="Plant J.">
        <title>The genome of the king protea, Protea cynaroides.</title>
        <authorList>
            <person name="Chang J."/>
            <person name="Duong T.A."/>
            <person name="Schoeman C."/>
            <person name="Ma X."/>
            <person name="Roodt D."/>
            <person name="Barker N."/>
            <person name="Li Z."/>
            <person name="Van de Peer Y."/>
            <person name="Mizrachi E."/>
        </authorList>
    </citation>
    <scope>NUCLEOTIDE SEQUENCE</scope>
    <source>
        <tissue evidence="13">Young leaves</tissue>
    </source>
</reference>
<dbReference type="EMBL" id="JAMYWD010000011">
    <property type="protein sequence ID" value="KAJ4954594.1"/>
    <property type="molecule type" value="Genomic_DNA"/>
</dbReference>
<dbReference type="InterPro" id="IPR043926">
    <property type="entry name" value="ABCG_dom"/>
</dbReference>
<keyword evidence="4 11" id="KW-0812">Transmembrane</keyword>
<evidence type="ECO:0000256" key="11">
    <source>
        <dbReference type="SAM" id="Phobius"/>
    </source>
</evidence>
<evidence type="ECO:0000256" key="6">
    <source>
        <dbReference type="ARBA" id="ARBA00022741"/>
    </source>
</evidence>
<feature type="compositionally biased region" description="Polar residues" evidence="10">
    <location>
        <begin position="630"/>
        <end position="639"/>
    </location>
</feature>
<evidence type="ECO:0000313" key="14">
    <source>
        <dbReference type="Proteomes" id="UP001141806"/>
    </source>
</evidence>
<dbReference type="InterPro" id="IPR003439">
    <property type="entry name" value="ABC_transporter-like_ATP-bd"/>
</dbReference>
<dbReference type="PROSITE" id="PS50893">
    <property type="entry name" value="ABC_TRANSPORTER_2"/>
    <property type="match status" value="1"/>
</dbReference>
<evidence type="ECO:0000313" key="13">
    <source>
        <dbReference type="EMBL" id="KAJ4954594.1"/>
    </source>
</evidence>
<feature type="transmembrane region" description="Helical" evidence="11">
    <location>
        <begin position="375"/>
        <end position="393"/>
    </location>
</feature>
<name>A0A9Q0GZS9_9MAGN</name>
<dbReference type="AlphaFoldDB" id="A0A9Q0GZS9"/>
<dbReference type="Gene3D" id="3.40.50.300">
    <property type="entry name" value="P-loop containing nucleotide triphosphate hydrolases"/>
    <property type="match status" value="2"/>
</dbReference>
<dbReference type="FunFam" id="3.40.50.300:FF:000059">
    <property type="entry name" value="ABC transporter G family member 40"/>
    <property type="match status" value="1"/>
</dbReference>
<dbReference type="Pfam" id="PF08370">
    <property type="entry name" value="PDR_assoc"/>
    <property type="match status" value="1"/>
</dbReference>
<dbReference type="GO" id="GO:0005524">
    <property type="term" value="F:ATP binding"/>
    <property type="evidence" value="ECO:0007669"/>
    <property type="project" value="UniProtKB-KW"/>
</dbReference>
<feature type="transmembrane region" description="Helical" evidence="11">
    <location>
        <begin position="1230"/>
        <end position="1251"/>
    </location>
</feature>
<dbReference type="InterPro" id="IPR027417">
    <property type="entry name" value="P-loop_NTPase"/>
</dbReference>
<dbReference type="Pfam" id="PF01061">
    <property type="entry name" value="ABC2_membrane"/>
    <property type="match status" value="2"/>
</dbReference>
<dbReference type="OrthoDB" id="66620at2759"/>
<evidence type="ECO:0000256" key="10">
    <source>
        <dbReference type="SAM" id="MobiDB-lite"/>
    </source>
</evidence>
<keyword evidence="8 11" id="KW-1133">Transmembrane helix</keyword>
<evidence type="ECO:0000256" key="7">
    <source>
        <dbReference type="ARBA" id="ARBA00022840"/>
    </source>
</evidence>
<dbReference type="InterPro" id="IPR034003">
    <property type="entry name" value="ABCG_PDR_2"/>
</dbReference>
<dbReference type="InterPro" id="IPR013525">
    <property type="entry name" value="ABC2_TM"/>
</dbReference>
<feature type="compositionally biased region" description="Basic and acidic residues" evidence="10">
    <location>
        <begin position="613"/>
        <end position="627"/>
    </location>
</feature>
<evidence type="ECO:0000256" key="1">
    <source>
        <dbReference type="ARBA" id="ARBA00004141"/>
    </source>
</evidence>
<comment type="similarity">
    <text evidence="2">Belongs to the ABC transporter superfamily. ABCG family. PDR (TC 3.A.1.205) subfamily.</text>
</comment>
<dbReference type="GO" id="GO:0016887">
    <property type="term" value="F:ATP hydrolysis activity"/>
    <property type="evidence" value="ECO:0007669"/>
    <property type="project" value="InterPro"/>
</dbReference>
<organism evidence="13 14">
    <name type="scientific">Protea cynaroides</name>
    <dbReference type="NCBI Taxonomy" id="273540"/>
    <lineage>
        <taxon>Eukaryota</taxon>
        <taxon>Viridiplantae</taxon>
        <taxon>Streptophyta</taxon>
        <taxon>Embryophyta</taxon>
        <taxon>Tracheophyta</taxon>
        <taxon>Spermatophyta</taxon>
        <taxon>Magnoliopsida</taxon>
        <taxon>Proteales</taxon>
        <taxon>Proteaceae</taxon>
        <taxon>Protea</taxon>
    </lineage>
</organism>
<feature type="transmembrane region" description="Helical" evidence="11">
    <location>
        <begin position="1117"/>
        <end position="1141"/>
    </location>
</feature>
<keyword evidence="14" id="KW-1185">Reference proteome</keyword>
<feature type="region of interest" description="Disordered" evidence="10">
    <location>
        <begin position="610"/>
        <end position="641"/>
    </location>
</feature>
<evidence type="ECO:0000256" key="5">
    <source>
        <dbReference type="ARBA" id="ARBA00022737"/>
    </source>
</evidence>
<dbReference type="InterPro" id="IPR003593">
    <property type="entry name" value="AAA+_ATPase"/>
</dbReference>
<keyword evidence="9 11" id="KW-0472">Membrane</keyword>
<dbReference type="InterPro" id="IPR017871">
    <property type="entry name" value="ABC_transporter-like_CS"/>
</dbReference>
<dbReference type="SUPFAM" id="SSF52540">
    <property type="entry name" value="P-loop containing nucleoside triphosphate hydrolases"/>
    <property type="match status" value="2"/>
</dbReference>
<protein>
    <recommendedName>
        <fullName evidence="12">ABC transporter domain-containing protein</fullName>
    </recommendedName>
</protein>
<feature type="transmembrane region" description="Helical" evidence="11">
    <location>
        <begin position="1147"/>
        <end position="1167"/>
    </location>
</feature>
<feature type="transmembrane region" description="Helical" evidence="11">
    <location>
        <begin position="414"/>
        <end position="447"/>
    </location>
</feature>
<comment type="subcellular location">
    <subcellularLocation>
        <location evidence="1">Membrane</location>
        <topology evidence="1">Multi-pass membrane protein</topology>
    </subcellularLocation>
</comment>
<dbReference type="Proteomes" id="UP001141806">
    <property type="component" value="Unassembled WGS sequence"/>
</dbReference>
<dbReference type="PANTHER" id="PTHR19241">
    <property type="entry name" value="ATP-BINDING CASSETTE TRANSPORTER"/>
    <property type="match status" value="1"/>
</dbReference>
<feature type="domain" description="ABC transporter" evidence="12">
    <location>
        <begin position="660"/>
        <end position="911"/>
    </location>
</feature>
<dbReference type="FunFam" id="3.40.50.300:FF:000179">
    <property type="entry name" value="ABC transporter G family member 34"/>
    <property type="match status" value="1"/>
</dbReference>
<keyword evidence="6" id="KW-0547">Nucleotide-binding</keyword>
<dbReference type="PROSITE" id="PS00211">
    <property type="entry name" value="ABC_TRANSPORTER_1"/>
    <property type="match status" value="1"/>
</dbReference>
<dbReference type="Pfam" id="PF00005">
    <property type="entry name" value="ABC_tran"/>
    <property type="match status" value="2"/>
</dbReference>
<evidence type="ECO:0000256" key="2">
    <source>
        <dbReference type="ARBA" id="ARBA00006012"/>
    </source>
</evidence>
<comment type="caution">
    <text evidence="13">The sequence shown here is derived from an EMBL/GenBank/DDBJ whole genome shotgun (WGS) entry which is preliminary data.</text>
</comment>
<dbReference type="SMART" id="SM00382">
    <property type="entry name" value="AAA"/>
    <property type="match status" value="2"/>
</dbReference>
<feature type="transmembrane region" description="Helical" evidence="11">
    <location>
        <begin position="484"/>
        <end position="508"/>
    </location>
</feature>
<dbReference type="GO" id="GO:0005886">
    <property type="term" value="C:plasma membrane"/>
    <property type="evidence" value="ECO:0007669"/>
    <property type="project" value="UniProtKB-ARBA"/>
</dbReference>
<evidence type="ECO:0000256" key="9">
    <source>
        <dbReference type="ARBA" id="ARBA00023136"/>
    </source>
</evidence>
<evidence type="ECO:0000256" key="8">
    <source>
        <dbReference type="ARBA" id="ARBA00022989"/>
    </source>
</evidence>
<evidence type="ECO:0000259" key="12">
    <source>
        <dbReference type="PROSITE" id="PS50893"/>
    </source>
</evidence>
<dbReference type="InterPro" id="IPR013581">
    <property type="entry name" value="PDR_assoc"/>
</dbReference>
<keyword evidence="3" id="KW-0813">Transport</keyword>
<gene>
    <name evidence="13" type="ORF">NE237_011377</name>
</gene>
<feature type="transmembrane region" description="Helical" evidence="11">
    <location>
        <begin position="344"/>
        <end position="363"/>
    </location>
</feature>
<keyword evidence="7" id="KW-0067">ATP-binding</keyword>
<proteinExistence type="inferred from homology"/>
<dbReference type="GO" id="GO:0140359">
    <property type="term" value="F:ABC-type transporter activity"/>
    <property type="evidence" value="ECO:0007669"/>
    <property type="project" value="InterPro"/>
</dbReference>
<feature type="transmembrane region" description="Helical" evidence="11">
    <location>
        <begin position="1080"/>
        <end position="1105"/>
    </location>
</feature>